<name>D3Q516_STANL</name>
<dbReference type="KEGG" id="sna:Snas_4419"/>
<evidence type="ECO:0000313" key="1">
    <source>
        <dbReference type="EMBL" id="ADD44065.1"/>
    </source>
</evidence>
<sequence>MLRFVPVTAFVPAFDTRPVTASDTTTQSRDRYYAWSRRINTEP</sequence>
<reference evidence="1 2" key="1">
    <citation type="journal article" date="2009" name="Stand. Genomic Sci.">
        <title>Complete genome sequence of Stackebrandtia nassauensis type strain (LLR-40K-21).</title>
        <authorList>
            <person name="Munk C."/>
            <person name="Lapidus A."/>
            <person name="Copeland A."/>
            <person name="Jando M."/>
            <person name="Mayilraj S."/>
            <person name="Glavina Del Rio T."/>
            <person name="Nolan M."/>
            <person name="Chen F."/>
            <person name="Lucas S."/>
            <person name="Tice H."/>
            <person name="Cheng J.F."/>
            <person name="Han C."/>
            <person name="Detter J.C."/>
            <person name="Bruce D."/>
            <person name="Goodwin L."/>
            <person name="Chain P."/>
            <person name="Pitluck S."/>
            <person name="Goker M."/>
            <person name="Ovchinikova G."/>
            <person name="Pati A."/>
            <person name="Ivanova N."/>
            <person name="Mavromatis K."/>
            <person name="Chen A."/>
            <person name="Palaniappan K."/>
            <person name="Land M."/>
            <person name="Hauser L."/>
            <person name="Chang Y.J."/>
            <person name="Jeffries C.D."/>
            <person name="Bristow J."/>
            <person name="Eisen J.A."/>
            <person name="Markowitz V."/>
            <person name="Hugenholtz P."/>
            <person name="Kyrpides N.C."/>
            <person name="Klenk H.P."/>
        </authorList>
    </citation>
    <scope>NUCLEOTIDE SEQUENCE [LARGE SCALE GENOMIC DNA]</scope>
    <source>
        <strain evidence="2">DSM 44728 / CIP 108903 / NRRL B-16338 / NBRC 102104 / LLR-40K-21</strain>
    </source>
</reference>
<evidence type="ECO:0000313" key="2">
    <source>
        <dbReference type="Proteomes" id="UP000000844"/>
    </source>
</evidence>
<dbReference type="STRING" id="446470.Snas_4419"/>
<dbReference type="EMBL" id="CP001778">
    <property type="protein sequence ID" value="ADD44065.1"/>
    <property type="molecule type" value="Genomic_DNA"/>
</dbReference>
<gene>
    <name evidence="1" type="ordered locus">Snas_4419</name>
</gene>
<keyword evidence="2" id="KW-1185">Reference proteome</keyword>
<organism evidence="1 2">
    <name type="scientific">Stackebrandtia nassauensis (strain DSM 44728 / CIP 108903 / NRRL B-16338 / NBRC 102104 / LLR-40K-21)</name>
    <dbReference type="NCBI Taxonomy" id="446470"/>
    <lineage>
        <taxon>Bacteria</taxon>
        <taxon>Bacillati</taxon>
        <taxon>Actinomycetota</taxon>
        <taxon>Actinomycetes</taxon>
        <taxon>Glycomycetales</taxon>
        <taxon>Glycomycetaceae</taxon>
        <taxon>Stackebrandtia</taxon>
    </lineage>
</organism>
<protein>
    <submittedName>
        <fullName evidence="1">Uncharacterized protein</fullName>
    </submittedName>
</protein>
<dbReference type="AlphaFoldDB" id="D3Q516"/>
<accession>D3Q516</accession>
<dbReference type="Proteomes" id="UP000000844">
    <property type="component" value="Chromosome"/>
</dbReference>
<dbReference type="HOGENOM" id="CLU_3239936_0_0_11"/>
<proteinExistence type="predicted"/>